<accession>A0A517TRZ1</accession>
<gene>
    <name evidence="2" type="primary">fhaA</name>
    <name evidence="2" type="ORF">I41_02980</name>
</gene>
<dbReference type="Pfam" id="PF00498">
    <property type="entry name" value="FHA"/>
    <property type="match status" value="1"/>
</dbReference>
<evidence type="ECO:0000259" key="1">
    <source>
        <dbReference type="PROSITE" id="PS50006"/>
    </source>
</evidence>
<dbReference type="Gene3D" id="2.60.200.20">
    <property type="match status" value="1"/>
</dbReference>
<dbReference type="AlphaFoldDB" id="A0A517TRZ1"/>
<sequence>MGTSSRAEAASPAVMTRVTLRVLDGADRGQIFEELEAPVTIGREEGNSVQLNDERISRFHIKIQEDQGKLVLTDLESTNGTRVNGEDTQLRILRFGDVISVGRSVLLFGTRDQIAHRLEELRNDGISETSELMAEELAKRVDSKSLSFELHIGASEDLQSTLHIPAPPELPTQLSPGQAAQVSEILEYLHLRTRQLVQTAEIDEQQAKAVIPLMQWQELLDVQSQLAEYLRAIGDPEGE</sequence>
<dbReference type="Proteomes" id="UP000317909">
    <property type="component" value="Chromosome"/>
</dbReference>
<feature type="domain" description="FHA" evidence="1">
    <location>
        <begin position="39"/>
        <end position="88"/>
    </location>
</feature>
<dbReference type="InterPro" id="IPR008984">
    <property type="entry name" value="SMAD_FHA_dom_sf"/>
</dbReference>
<keyword evidence="3" id="KW-1185">Reference proteome</keyword>
<dbReference type="InterPro" id="IPR050923">
    <property type="entry name" value="Cell_Proc_Reg/RNA_Proc"/>
</dbReference>
<reference evidence="2 3" key="1">
    <citation type="submission" date="2019-02" db="EMBL/GenBank/DDBJ databases">
        <title>Deep-cultivation of Planctomycetes and their phenomic and genomic characterization uncovers novel biology.</title>
        <authorList>
            <person name="Wiegand S."/>
            <person name="Jogler M."/>
            <person name="Boedeker C."/>
            <person name="Pinto D."/>
            <person name="Vollmers J."/>
            <person name="Rivas-Marin E."/>
            <person name="Kohn T."/>
            <person name="Peeters S.H."/>
            <person name="Heuer A."/>
            <person name="Rast P."/>
            <person name="Oberbeckmann S."/>
            <person name="Bunk B."/>
            <person name="Jeske O."/>
            <person name="Meyerdierks A."/>
            <person name="Storesund J.E."/>
            <person name="Kallscheuer N."/>
            <person name="Luecker S."/>
            <person name="Lage O.M."/>
            <person name="Pohl T."/>
            <person name="Merkel B.J."/>
            <person name="Hornburger P."/>
            <person name="Mueller R.-W."/>
            <person name="Bruemmer F."/>
            <person name="Labrenz M."/>
            <person name="Spormann A.M."/>
            <person name="Op den Camp H."/>
            <person name="Overmann J."/>
            <person name="Amann R."/>
            <person name="Jetten M.S.M."/>
            <person name="Mascher T."/>
            <person name="Medema M.H."/>
            <person name="Devos D.P."/>
            <person name="Kaster A.-K."/>
            <person name="Ovreas L."/>
            <person name="Rohde M."/>
            <person name="Galperin M.Y."/>
            <person name="Jogler C."/>
        </authorList>
    </citation>
    <scope>NUCLEOTIDE SEQUENCE [LARGE SCALE GENOMIC DNA]</scope>
    <source>
        <strain evidence="2 3">I41</strain>
    </source>
</reference>
<dbReference type="InterPro" id="IPR000253">
    <property type="entry name" value="FHA_dom"/>
</dbReference>
<dbReference type="CDD" id="cd00060">
    <property type="entry name" value="FHA"/>
    <property type="match status" value="1"/>
</dbReference>
<evidence type="ECO:0000313" key="2">
    <source>
        <dbReference type="EMBL" id="QDT71143.1"/>
    </source>
</evidence>
<dbReference type="EMBL" id="CP036339">
    <property type="protein sequence ID" value="QDT71143.1"/>
    <property type="molecule type" value="Genomic_DNA"/>
</dbReference>
<name>A0A517TRZ1_9BACT</name>
<dbReference type="SMART" id="SM00240">
    <property type="entry name" value="FHA"/>
    <property type="match status" value="1"/>
</dbReference>
<proteinExistence type="predicted"/>
<dbReference type="PANTHER" id="PTHR23308">
    <property type="entry name" value="NUCLEAR INHIBITOR OF PROTEIN PHOSPHATASE-1"/>
    <property type="match status" value="1"/>
</dbReference>
<dbReference type="SUPFAM" id="SSF49879">
    <property type="entry name" value="SMAD/FHA domain"/>
    <property type="match status" value="1"/>
</dbReference>
<protein>
    <submittedName>
        <fullName evidence="2">FHA domain-containing protein FhaA</fullName>
    </submittedName>
</protein>
<dbReference type="PROSITE" id="PS50006">
    <property type="entry name" value="FHA_DOMAIN"/>
    <property type="match status" value="1"/>
</dbReference>
<dbReference type="KEGG" id="llh:I41_02980"/>
<organism evidence="2 3">
    <name type="scientific">Lacipirellula limnantheis</name>
    <dbReference type="NCBI Taxonomy" id="2528024"/>
    <lineage>
        <taxon>Bacteria</taxon>
        <taxon>Pseudomonadati</taxon>
        <taxon>Planctomycetota</taxon>
        <taxon>Planctomycetia</taxon>
        <taxon>Pirellulales</taxon>
        <taxon>Lacipirellulaceae</taxon>
        <taxon>Lacipirellula</taxon>
    </lineage>
</organism>
<evidence type="ECO:0000313" key="3">
    <source>
        <dbReference type="Proteomes" id="UP000317909"/>
    </source>
</evidence>